<feature type="domain" description="Cyclic nucleotide-binding" evidence="1">
    <location>
        <begin position="10"/>
        <end position="112"/>
    </location>
</feature>
<dbReference type="InterPro" id="IPR018490">
    <property type="entry name" value="cNMP-bd_dom_sf"/>
</dbReference>
<name>A0ABS3YZX9_9BACT</name>
<accession>A0ABS3YZX9</accession>
<dbReference type="InterPro" id="IPR050397">
    <property type="entry name" value="Env_Response_Regulators"/>
</dbReference>
<dbReference type="InterPro" id="IPR014710">
    <property type="entry name" value="RmlC-like_jellyroll"/>
</dbReference>
<evidence type="ECO:0000313" key="2">
    <source>
        <dbReference type="EMBL" id="MBO9203480.1"/>
    </source>
</evidence>
<reference evidence="2 3" key="1">
    <citation type="submission" date="2021-03" db="EMBL/GenBank/DDBJ databases">
        <title>Assistant Professor.</title>
        <authorList>
            <person name="Huq M.A."/>
        </authorList>
    </citation>
    <scope>NUCLEOTIDE SEQUENCE [LARGE SCALE GENOMIC DNA]</scope>
    <source>
        <strain evidence="2 3">MAH-29</strain>
    </source>
</reference>
<dbReference type="Pfam" id="PF00027">
    <property type="entry name" value="cNMP_binding"/>
    <property type="match status" value="1"/>
</dbReference>
<dbReference type="PANTHER" id="PTHR24567:SF76">
    <property type="entry name" value="CYCLIC NUCLEOTIDE-BINDING DOMAIN PROTEIN"/>
    <property type="match status" value="1"/>
</dbReference>
<dbReference type="InterPro" id="IPR000595">
    <property type="entry name" value="cNMP-bd_dom"/>
</dbReference>
<protein>
    <submittedName>
        <fullName evidence="2">Crp/Fnr family transcriptional regulator</fullName>
    </submittedName>
</protein>
<dbReference type="Proteomes" id="UP000677244">
    <property type="component" value="Unassembled WGS sequence"/>
</dbReference>
<organism evidence="2 3">
    <name type="scientific">Niastella soli</name>
    <dbReference type="NCBI Taxonomy" id="2821487"/>
    <lineage>
        <taxon>Bacteria</taxon>
        <taxon>Pseudomonadati</taxon>
        <taxon>Bacteroidota</taxon>
        <taxon>Chitinophagia</taxon>
        <taxon>Chitinophagales</taxon>
        <taxon>Chitinophagaceae</taxon>
        <taxon>Niastella</taxon>
    </lineage>
</organism>
<dbReference type="SUPFAM" id="SSF51206">
    <property type="entry name" value="cAMP-binding domain-like"/>
    <property type="match status" value="1"/>
</dbReference>
<gene>
    <name evidence="2" type="ORF">J7I42_24560</name>
</gene>
<comment type="caution">
    <text evidence="2">The sequence shown here is derived from an EMBL/GenBank/DDBJ whole genome shotgun (WGS) entry which is preliminary data.</text>
</comment>
<evidence type="ECO:0000313" key="3">
    <source>
        <dbReference type="Proteomes" id="UP000677244"/>
    </source>
</evidence>
<dbReference type="EMBL" id="JAGHKO010000010">
    <property type="protein sequence ID" value="MBO9203480.1"/>
    <property type="molecule type" value="Genomic_DNA"/>
</dbReference>
<sequence>MKSLTNHIATLFHLSPQDAELFLSQFSQTVLKKNDVFVAEGQVCNKVGLIEHGLMKCVYNKEGEEVVFEFAHEGNFISDYYSFVTNTPSEKEIRCLEDTTLYVITKEKLQTLAIVHPFIESLSRTMNERLFLQLHDRLKSMLLDDAQQRYQQLLVQRRDLAQRIPQYLIASYLNVTPETISRIRKKMSI</sequence>
<evidence type="ECO:0000259" key="1">
    <source>
        <dbReference type="PROSITE" id="PS50042"/>
    </source>
</evidence>
<keyword evidence="3" id="KW-1185">Reference proteome</keyword>
<dbReference type="RefSeq" id="WP_209141533.1">
    <property type="nucleotide sequence ID" value="NZ_JAGHKO010000010.1"/>
</dbReference>
<dbReference type="PANTHER" id="PTHR24567">
    <property type="entry name" value="CRP FAMILY TRANSCRIPTIONAL REGULATORY PROTEIN"/>
    <property type="match status" value="1"/>
</dbReference>
<dbReference type="PROSITE" id="PS50042">
    <property type="entry name" value="CNMP_BINDING_3"/>
    <property type="match status" value="1"/>
</dbReference>
<dbReference type="Gene3D" id="2.60.120.10">
    <property type="entry name" value="Jelly Rolls"/>
    <property type="match status" value="1"/>
</dbReference>
<proteinExistence type="predicted"/>